<reference evidence="6 8" key="1">
    <citation type="submission" date="2016-06" db="EMBL/GenBank/DDBJ databases">
        <authorList>
            <person name="Kjaerup R.B."/>
            <person name="Dalgaard T.S."/>
            <person name="Juul-Madsen H.R."/>
        </authorList>
    </citation>
    <scope>NUCLEOTIDE SEQUENCE [LARGE SCALE GENOMIC DNA]</scope>
    <source>
        <strain evidence="6">Orrdi1</strain>
    </source>
</reference>
<dbReference type="AlphaFoldDB" id="A0A1C3K3L3"/>
<comment type="similarity">
    <text evidence="1">Belongs to the LysR transcriptional regulatory family.</text>
</comment>
<dbReference type="Gene3D" id="3.40.190.290">
    <property type="match status" value="1"/>
</dbReference>
<evidence type="ECO:0000313" key="6">
    <source>
        <dbReference type="EMBL" id="SBT26101.1"/>
    </source>
</evidence>
<organism evidence="6 8">
    <name type="scientific">Orrella dioscoreae</name>
    <dbReference type="NCBI Taxonomy" id="1851544"/>
    <lineage>
        <taxon>Bacteria</taxon>
        <taxon>Pseudomonadati</taxon>
        <taxon>Pseudomonadota</taxon>
        <taxon>Betaproteobacteria</taxon>
        <taxon>Burkholderiales</taxon>
        <taxon>Alcaligenaceae</taxon>
        <taxon>Orrella</taxon>
    </lineage>
</organism>
<keyword evidence="4" id="KW-0804">Transcription</keyword>
<gene>
    <name evidence="6" type="ORF">ODI_00021</name>
    <name evidence="7" type="ORF">ODI_R1070</name>
</gene>
<dbReference type="InterPro" id="IPR036388">
    <property type="entry name" value="WH-like_DNA-bd_sf"/>
</dbReference>
<protein>
    <submittedName>
        <fullName evidence="6">Transcriptional regulator, LysR family</fullName>
    </submittedName>
</protein>
<evidence type="ECO:0000256" key="1">
    <source>
        <dbReference type="ARBA" id="ARBA00009437"/>
    </source>
</evidence>
<dbReference type="Proteomes" id="UP000078558">
    <property type="component" value="Chromosome I"/>
</dbReference>
<keyword evidence="8" id="KW-1185">Reference proteome</keyword>
<dbReference type="EMBL" id="FLRC01000026">
    <property type="protein sequence ID" value="SBT26101.1"/>
    <property type="molecule type" value="Genomic_DNA"/>
</dbReference>
<dbReference type="Gene3D" id="1.10.10.10">
    <property type="entry name" value="Winged helix-like DNA-binding domain superfamily/Winged helix DNA-binding domain"/>
    <property type="match status" value="1"/>
</dbReference>
<dbReference type="Pfam" id="PF00126">
    <property type="entry name" value="HTH_1"/>
    <property type="match status" value="1"/>
</dbReference>
<feature type="domain" description="HTH lysR-type" evidence="5">
    <location>
        <begin position="19"/>
        <end position="71"/>
    </location>
</feature>
<keyword evidence="3" id="KW-0238">DNA-binding</keyword>
<dbReference type="KEGG" id="odi:ODI_R1070"/>
<dbReference type="RefSeq" id="WP_231968202.1">
    <property type="nucleotide sequence ID" value="NZ_LT907988.1"/>
</dbReference>
<dbReference type="PROSITE" id="PS50931">
    <property type="entry name" value="HTH_LYSR"/>
    <property type="match status" value="1"/>
</dbReference>
<dbReference type="GO" id="GO:0003677">
    <property type="term" value="F:DNA binding"/>
    <property type="evidence" value="ECO:0007669"/>
    <property type="project" value="UniProtKB-KW"/>
</dbReference>
<proteinExistence type="inferred from homology"/>
<name>A0A1C3K3L3_9BURK</name>
<dbReference type="GO" id="GO:0003700">
    <property type="term" value="F:DNA-binding transcription factor activity"/>
    <property type="evidence" value="ECO:0007669"/>
    <property type="project" value="InterPro"/>
</dbReference>
<dbReference type="PANTHER" id="PTHR30419">
    <property type="entry name" value="HTH-TYPE TRANSCRIPTIONAL REGULATOR YBHD"/>
    <property type="match status" value="1"/>
</dbReference>
<dbReference type="InterPro" id="IPR000847">
    <property type="entry name" value="LysR_HTH_N"/>
</dbReference>
<dbReference type="SUPFAM" id="SSF53850">
    <property type="entry name" value="Periplasmic binding protein-like II"/>
    <property type="match status" value="1"/>
</dbReference>
<dbReference type="STRING" id="1851544.ODI_00021"/>
<evidence type="ECO:0000256" key="2">
    <source>
        <dbReference type="ARBA" id="ARBA00023015"/>
    </source>
</evidence>
<dbReference type="SUPFAM" id="SSF46785">
    <property type="entry name" value="Winged helix' DNA-binding domain"/>
    <property type="match status" value="1"/>
</dbReference>
<dbReference type="Pfam" id="PF03466">
    <property type="entry name" value="LysR_substrate"/>
    <property type="match status" value="1"/>
</dbReference>
<evidence type="ECO:0000313" key="8">
    <source>
        <dbReference type="Proteomes" id="UP000078558"/>
    </source>
</evidence>
<evidence type="ECO:0000259" key="5">
    <source>
        <dbReference type="PROSITE" id="PS50931"/>
    </source>
</evidence>
<evidence type="ECO:0000313" key="7">
    <source>
        <dbReference type="EMBL" id="SOE47835.1"/>
    </source>
</evidence>
<dbReference type="InterPro" id="IPR005119">
    <property type="entry name" value="LysR_subst-bd"/>
</dbReference>
<dbReference type="InterPro" id="IPR036390">
    <property type="entry name" value="WH_DNA-bd_sf"/>
</dbReference>
<accession>A0A1C3K3L3</accession>
<dbReference type="InterPro" id="IPR050950">
    <property type="entry name" value="HTH-type_LysR_regulators"/>
</dbReference>
<reference evidence="7 8" key="2">
    <citation type="submission" date="2017-08" db="EMBL/GenBank/DDBJ databases">
        <authorList>
            <person name="de Groot N.N."/>
        </authorList>
    </citation>
    <scope>NUCLEOTIDE SEQUENCE [LARGE SCALE GENOMIC DNA]</scope>
    <source>
        <strain evidence="7">Orrdi1</strain>
    </source>
</reference>
<evidence type="ECO:0000256" key="4">
    <source>
        <dbReference type="ARBA" id="ARBA00023163"/>
    </source>
</evidence>
<evidence type="ECO:0000256" key="3">
    <source>
        <dbReference type="ARBA" id="ARBA00023125"/>
    </source>
</evidence>
<keyword evidence="2" id="KW-0805">Transcription regulation</keyword>
<dbReference type="GO" id="GO:0005829">
    <property type="term" value="C:cytosol"/>
    <property type="evidence" value="ECO:0007669"/>
    <property type="project" value="TreeGrafter"/>
</dbReference>
<dbReference type="PANTHER" id="PTHR30419:SF8">
    <property type="entry name" value="NITROGEN ASSIMILATION TRANSCRIPTIONAL ACTIVATOR-RELATED"/>
    <property type="match status" value="1"/>
</dbReference>
<dbReference type="EMBL" id="LT907988">
    <property type="protein sequence ID" value="SOE47835.1"/>
    <property type="molecule type" value="Genomic_DNA"/>
</dbReference>
<sequence length="314" mass="34648">MREPRSPSLLSRHLQDTSIRYFLEVARTGSIAEASQRLNVAGSAISRHIAQLEERLETSLFERHPRGMVPNAAGELLASYALKQSHDSERVAHDIQALQGLQGGRVRLATSEGFAMEFMPQLIASFQRQHPGVHFNLDVLAPAEVSRRVLQSDADIGLTFTLSAEKDIRVELVRPAPIYAVMRREHPLAGHRRLSVAQLAGWPMALPAPDTTVRQIFDIVCSRKRVVIQPALTSNYVAGLFGFLRDDDGITIASGISVRRQVERGELAAVALHDQGFAMRKLEVQTLAGREQPRAARAFLEALIAELSKDDGAQ</sequence>